<organism evidence="3 4">
    <name type="scientific">Daejeonella rubra</name>
    <dbReference type="NCBI Taxonomy" id="990371"/>
    <lineage>
        <taxon>Bacteria</taxon>
        <taxon>Pseudomonadati</taxon>
        <taxon>Bacteroidota</taxon>
        <taxon>Sphingobacteriia</taxon>
        <taxon>Sphingobacteriales</taxon>
        <taxon>Sphingobacteriaceae</taxon>
        <taxon>Daejeonella</taxon>
    </lineage>
</organism>
<accession>A0A1G9U1V4</accession>
<proteinExistence type="predicted"/>
<dbReference type="EMBL" id="FNHH01000015">
    <property type="protein sequence ID" value="SDM53841.1"/>
    <property type="molecule type" value="Genomic_DNA"/>
</dbReference>
<dbReference type="Pfam" id="PF00144">
    <property type="entry name" value="Beta-lactamase"/>
    <property type="match status" value="1"/>
</dbReference>
<dbReference type="InterPro" id="IPR001466">
    <property type="entry name" value="Beta-lactam-related"/>
</dbReference>
<dbReference type="InterPro" id="IPR050491">
    <property type="entry name" value="AmpC-like"/>
</dbReference>
<dbReference type="Proteomes" id="UP000199226">
    <property type="component" value="Unassembled WGS sequence"/>
</dbReference>
<dbReference type="OrthoDB" id="1522765at2"/>
<dbReference type="SUPFAM" id="SSF56601">
    <property type="entry name" value="beta-lactamase/transpeptidase-like"/>
    <property type="match status" value="1"/>
</dbReference>
<gene>
    <name evidence="3" type="ORF">SAMN05421813_11511</name>
</gene>
<dbReference type="InterPro" id="IPR012338">
    <property type="entry name" value="Beta-lactam/transpept-like"/>
</dbReference>
<dbReference type="PANTHER" id="PTHR46825">
    <property type="entry name" value="D-ALANYL-D-ALANINE-CARBOXYPEPTIDASE/ENDOPEPTIDASE AMPH"/>
    <property type="match status" value="1"/>
</dbReference>
<sequence length="499" mass="56495">MKKLIFIFLFPLLVSAQSKTDQEKFLQIDSYANGLLSEWDIPGLALVIVRKDQVIYSKGYGFSDLENKIPVSSSTLFPIASNSKLFTSTLAAQLAFEGKLDLDIPARRYLPDLNFFNPELNYKVTLRDMLSHRTGLPAYDGIWVNASFKRPELIGKVAYMKPSLGFREGYIYNNIMYTSAGVAIEAVTNKSWEENVSERIFKPLGMNASGFTGLGEKPKNHSFSYFEAENSNKIKPRTFVSQSESLAPAGNIYSSMTDMSKWLITQVNGGKFNGKQVLAAEAIAETMIPNAIADKRGRYDELSNSIYALGRILQTYKGTKMISHTGSIDGFYSNLTYLPKDSIALFIVHNFMPAGSLRSVMNLPIIDILKDREITDWSGRYRKDYLETVERNKKNVDEINASQIKNTFPSHQASAYTGTYNHPVYGKIMISLEKNTLQIQYRSLNKMLHHWHYDQFITMDEGDGFPDLRISFLTNDKGDIDRISTRPFGDPVTEFIRVK</sequence>
<dbReference type="PANTHER" id="PTHR46825:SF15">
    <property type="entry name" value="BETA-LACTAMASE-RELATED DOMAIN-CONTAINING PROTEIN"/>
    <property type="match status" value="1"/>
</dbReference>
<dbReference type="Gene3D" id="2.40.128.600">
    <property type="match status" value="1"/>
</dbReference>
<evidence type="ECO:0000313" key="3">
    <source>
        <dbReference type="EMBL" id="SDM53841.1"/>
    </source>
</evidence>
<name>A0A1G9U1V4_9SPHI</name>
<dbReference type="RefSeq" id="WP_090704915.1">
    <property type="nucleotide sequence ID" value="NZ_FNHH01000015.1"/>
</dbReference>
<keyword evidence="4" id="KW-1185">Reference proteome</keyword>
<feature type="domain" description="Peptidase S12 Pab87-related C-terminal" evidence="2">
    <location>
        <begin position="403"/>
        <end position="486"/>
    </location>
</feature>
<evidence type="ECO:0000259" key="1">
    <source>
        <dbReference type="Pfam" id="PF00144"/>
    </source>
</evidence>
<evidence type="ECO:0000313" key="4">
    <source>
        <dbReference type="Proteomes" id="UP000199226"/>
    </source>
</evidence>
<dbReference type="Pfam" id="PF11954">
    <property type="entry name" value="DUF3471"/>
    <property type="match status" value="1"/>
</dbReference>
<dbReference type="Gene3D" id="3.40.710.10">
    <property type="entry name" value="DD-peptidase/beta-lactamase superfamily"/>
    <property type="match status" value="1"/>
</dbReference>
<protein>
    <submittedName>
        <fullName evidence="3">CubicO group peptidase, beta-lactamase class C family</fullName>
    </submittedName>
</protein>
<evidence type="ECO:0000259" key="2">
    <source>
        <dbReference type="Pfam" id="PF11954"/>
    </source>
</evidence>
<feature type="domain" description="Beta-lactamase-related" evidence="1">
    <location>
        <begin position="39"/>
        <end position="359"/>
    </location>
</feature>
<reference evidence="4" key="1">
    <citation type="submission" date="2016-10" db="EMBL/GenBank/DDBJ databases">
        <authorList>
            <person name="Varghese N."/>
            <person name="Submissions S."/>
        </authorList>
    </citation>
    <scope>NUCLEOTIDE SEQUENCE [LARGE SCALE GENOMIC DNA]</scope>
    <source>
        <strain evidence="4">DSM 24536</strain>
    </source>
</reference>
<dbReference type="InterPro" id="IPR021860">
    <property type="entry name" value="Peptidase_S12_Pab87-rel_C"/>
</dbReference>
<dbReference type="AlphaFoldDB" id="A0A1G9U1V4"/>
<dbReference type="STRING" id="990371.SAMN05421813_11511"/>